<accession>W8B8C6</accession>
<evidence type="ECO:0000259" key="3">
    <source>
        <dbReference type="Pfam" id="PF15928"/>
    </source>
</evidence>
<reference evidence="4" key="2">
    <citation type="journal article" date="2014" name="BMC Genomics">
        <title>A genomic perspective to assessing quality of mass-reared SIT flies used in Mediterranean fruit fly (Ceratitis capitata) eradication in California.</title>
        <authorList>
            <person name="Calla B."/>
            <person name="Hall B."/>
            <person name="Hou S."/>
            <person name="Geib S.M."/>
        </authorList>
    </citation>
    <scope>NUCLEOTIDE SEQUENCE</scope>
</reference>
<evidence type="ECO:0000259" key="2">
    <source>
        <dbReference type="Pfam" id="PF00085"/>
    </source>
</evidence>
<dbReference type="InterPro" id="IPR017937">
    <property type="entry name" value="Thioredoxin_CS"/>
</dbReference>
<feature type="domain" description="DUF4746" evidence="3">
    <location>
        <begin position="231"/>
        <end position="563"/>
    </location>
</feature>
<evidence type="ECO:0000256" key="1">
    <source>
        <dbReference type="SAM" id="MobiDB-lite"/>
    </source>
</evidence>
<dbReference type="SUPFAM" id="SSF52833">
    <property type="entry name" value="Thioredoxin-like"/>
    <property type="match status" value="1"/>
</dbReference>
<feature type="region of interest" description="Disordered" evidence="1">
    <location>
        <begin position="303"/>
        <end position="366"/>
    </location>
</feature>
<protein>
    <submittedName>
        <fullName evidence="4">Thioredoxin domain-containing protein 6</fullName>
    </submittedName>
</protein>
<dbReference type="InterPro" id="IPR013766">
    <property type="entry name" value="Thioredoxin_domain"/>
</dbReference>
<reference evidence="4" key="1">
    <citation type="submission" date="2013-07" db="EMBL/GenBank/DDBJ databases">
        <authorList>
            <person name="Geib S."/>
        </authorList>
    </citation>
    <scope>NUCLEOTIDE SEQUENCE</scope>
</reference>
<dbReference type="PROSITE" id="PS00194">
    <property type="entry name" value="THIOREDOXIN_1"/>
    <property type="match status" value="1"/>
</dbReference>
<dbReference type="Gene3D" id="3.40.30.10">
    <property type="entry name" value="Glutaredoxin"/>
    <property type="match status" value="1"/>
</dbReference>
<evidence type="ECO:0000313" key="4">
    <source>
        <dbReference type="EMBL" id="JAB86019.1"/>
    </source>
</evidence>
<dbReference type="CDD" id="cd02948">
    <property type="entry name" value="TRX_NDPK"/>
    <property type="match status" value="1"/>
</dbReference>
<feature type="compositionally biased region" description="Acidic residues" evidence="1">
    <location>
        <begin position="341"/>
        <end position="361"/>
    </location>
</feature>
<dbReference type="AlphaFoldDB" id="W8B8C6"/>
<sequence>MAKKGGVQQLQADIQTDEDFEKFLERPGLLVLDIYSEWCGPCLGMVGSLRKIKLEIGGDNLHLGICKADTISYLKRFCKKSEPTWMFVTKGKSTNLLFGSNTPKLMKLIAQELELLNKPRTFYEITELQPEEERRRKIKLDAEMEAVNKEKAAKKKKRHDYLNSMTDTIIENIPDMGVTVFGPQVNRDMYKKILEPAENMKLQCKDRRVISVARADFDIVNYACPNPLPEDVLEQLDQKDLMMCFWKMPEDDRRPIPEVLNKYAHELTKERHEVDDLTEEEIVHPPIIVPMDLTIEIELQEGEEWEEDETEPEPASAPTASNKKGHKKEEQSAPAVAAEPAEGEEDEAEEGSEGDEGEGGEAGEGSEMPELQLDLDLDLDLDFDLGENEEGETEAEPEPEVEIVVKKRYRKKIIRVPPIWVAANARTHAALIYVFFRQQTSGFLPPDPVPEPPHIIMAFDAYKKRDLLSVMERLKDDVPRYGFFSSDEADEAKLIANSATKYATMPQNPADKIVFKVNKQTSHTMLSLATYGPSYVSADAVIGQQEALKFFPETYKTAEQEAIEAAEKEALKPKKKKKRSQHDLKAEATEAAVTTSGEESGESRPTTAPEEQGEAQEAAEGAEGEEVPPEEGGAPPTDAEGAPTPAPGEELAPPTEVNAAAEDGVADVEEAGDNPPPPAPEANAEAPAVEAILAAE</sequence>
<feature type="compositionally biased region" description="Low complexity" evidence="1">
    <location>
        <begin position="681"/>
        <end position="696"/>
    </location>
</feature>
<proteinExistence type="evidence at transcript level"/>
<feature type="compositionally biased region" description="Acidic residues" evidence="1">
    <location>
        <begin position="303"/>
        <end position="312"/>
    </location>
</feature>
<gene>
    <name evidence="4" type="primary">TXND6</name>
</gene>
<dbReference type="InterPro" id="IPR051766">
    <property type="entry name" value="TXND_domain-containing"/>
</dbReference>
<feature type="compositionally biased region" description="Acidic residues" evidence="1">
    <location>
        <begin position="620"/>
        <end position="629"/>
    </location>
</feature>
<dbReference type="InterPro" id="IPR036249">
    <property type="entry name" value="Thioredoxin-like_sf"/>
</dbReference>
<name>W8B8C6_CERCA</name>
<feature type="region of interest" description="Disordered" evidence="1">
    <location>
        <begin position="569"/>
        <end position="696"/>
    </location>
</feature>
<dbReference type="EMBL" id="GAMC01020534">
    <property type="protein sequence ID" value="JAB86021.1"/>
    <property type="molecule type" value="mRNA"/>
</dbReference>
<feature type="domain" description="Thioredoxin" evidence="2">
    <location>
        <begin position="15"/>
        <end position="109"/>
    </location>
</feature>
<dbReference type="PANTHER" id="PTHR46135:SF3">
    <property type="entry name" value="NME_NM23 FAMILY MEMBER 8"/>
    <property type="match status" value="1"/>
</dbReference>
<feature type="compositionally biased region" description="Polar residues" evidence="1">
    <location>
        <begin position="592"/>
        <end position="606"/>
    </location>
</feature>
<organism evidence="4">
    <name type="scientific">Ceratitis capitata</name>
    <name type="common">Mediterranean fruit fly</name>
    <name type="synonym">Tephritis capitata</name>
    <dbReference type="NCBI Taxonomy" id="7213"/>
    <lineage>
        <taxon>Eukaryota</taxon>
        <taxon>Metazoa</taxon>
        <taxon>Ecdysozoa</taxon>
        <taxon>Arthropoda</taxon>
        <taxon>Hexapoda</taxon>
        <taxon>Insecta</taxon>
        <taxon>Pterygota</taxon>
        <taxon>Neoptera</taxon>
        <taxon>Endopterygota</taxon>
        <taxon>Diptera</taxon>
        <taxon>Brachycera</taxon>
        <taxon>Muscomorpha</taxon>
        <taxon>Tephritoidea</taxon>
        <taxon>Tephritidae</taxon>
        <taxon>Ceratitis</taxon>
        <taxon>Ceratitis</taxon>
    </lineage>
</organism>
<dbReference type="Pfam" id="PF00085">
    <property type="entry name" value="Thioredoxin"/>
    <property type="match status" value="1"/>
</dbReference>
<dbReference type="EMBL" id="GAMC01020536">
    <property type="protein sequence ID" value="JAB86019.1"/>
    <property type="molecule type" value="mRNA"/>
</dbReference>
<dbReference type="PANTHER" id="PTHR46135">
    <property type="entry name" value="NME/NM23 FAMILY MEMBER 8"/>
    <property type="match status" value="1"/>
</dbReference>
<dbReference type="InterPro" id="IPR031827">
    <property type="entry name" value="DUF4746"/>
</dbReference>
<dbReference type="Pfam" id="PF15928">
    <property type="entry name" value="DUF4746"/>
    <property type="match status" value="1"/>
</dbReference>
<dbReference type="OrthoDB" id="10263751at2759"/>